<reference evidence="1" key="3">
    <citation type="submission" date="2020-06" db="EMBL/GenBank/DDBJ databases">
        <title>Helianthus annuus Genome sequencing and assembly Release 2.</title>
        <authorList>
            <person name="Gouzy J."/>
            <person name="Langlade N."/>
            <person name="Munos S."/>
        </authorList>
    </citation>
    <scope>NUCLEOTIDE SEQUENCE</scope>
    <source>
        <tissue evidence="1">Leaves</tissue>
    </source>
</reference>
<dbReference type="AlphaFoldDB" id="A0A251VLB7"/>
<protein>
    <submittedName>
        <fullName evidence="2">Uncharacterized protein</fullName>
    </submittedName>
</protein>
<dbReference type="EMBL" id="CM007890">
    <property type="protein sequence ID" value="OTG36380.1"/>
    <property type="molecule type" value="Genomic_DNA"/>
</dbReference>
<sequence>MVFLNTVLYTHSNKKKKKLKPKNFLSSPKDLTSPLHHLLAACSTLHGSSPNRRTLNPNQTSRSLNTFEEILLCCRDPVEGARAAMGVIVLDLYPGLRISPLYLGRFVLKVRLSRRRLKGRFCCA</sequence>
<reference evidence="2" key="2">
    <citation type="submission" date="2017-02" db="EMBL/GenBank/DDBJ databases">
        <title>Sunflower complete genome.</title>
        <authorList>
            <person name="Langlade N."/>
            <person name="Munos S."/>
        </authorList>
    </citation>
    <scope>NUCLEOTIDE SEQUENCE [LARGE SCALE GENOMIC DNA]</scope>
    <source>
        <tissue evidence="2">Leaves</tissue>
    </source>
</reference>
<organism evidence="2 3">
    <name type="scientific">Helianthus annuus</name>
    <name type="common">Common sunflower</name>
    <dbReference type="NCBI Taxonomy" id="4232"/>
    <lineage>
        <taxon>Eukaryota</taxon>
        <taxon>Viridiplantae</taxon>
        <taxon>Streptophyta</taxon>
        <taxon>Embryophyta</taxon>
        <taxon>Tracheophyta</taxon>
        <taxon>Spermatophyta</taxon>
        <taxon>Magnoliopsida</taxon>
        <taxon>eudicotyledons</taxon>
        <taxon>Gunneridae</taxon>
        <taxon>Pentapetalae</taxon>
        <taxon>asterids</taxon>
        <taxon>campanulids</taxon>
        <taxon>Asterales</taxon>
        <taxon>Asteraceae</taxon>
        <taxon>Asteroideae</taxon>
        <taxon>Heliantheae alliance</taxon>
        <taxon>Heliantheae</taxon>
        <taxon>Helianthus</taxon>
    </lineage>
</organism>
<name>A0A251VLB7_HELAN</name>
<evidence type="ECO:0000313" key="3">
    <source>
        <dbReference type="Proteomes" id="UP000215914"/>
    </source>
</evidence>
<dbReference type="Gramene" id="mRNA:HanXRQr2_Chr01g0009921">
    <property type="protein sequence ID" value="mRNA:HanXRQr2_Chr01g0009921"/>
    <property type="gene ID" value="HanXRQr2_Chr01g0009921"/>
</dbReference>
<evidence type="ECO:0000313" key="1">
    <source>
        <dbReference type="EMBL" id="KAF5821106.1"/>
    </source>
</evidence>
<evidence type="ECO:0000313" key="2">
    <source>
        <dbReference type="EMBL" id="OTG36380.1"/>
    </source>
</evidence>
<reference evidence="1 3" key="1">
    <citation type="journal article" date="2017" name="Nature">
        <title>The sunflower genome provides insights into oil metabolism, flowering and Asterid evolution.</title>
        <authorList>
            <person name="Badouin H."/>
            <person name="Gouzy J."/>
            <person name="Grassa C.J."/>
            <person name="Murat F."/>
            <person name="Staton S.E."/>
            <person name="Cottret L."/>
            <person name="Lelandais-Briere C."/>
            <person name="Owens G.L."/>
            <person name="Carrere S."/>
            <person name="Mayjonade B."/>
            <person name="Legrand L."/>
            <person name="Gill N."/>
            <person name="Kane N.C."/>
            <person name="Bowers J.E."/>
            <person name="Hubner S."/>
            <person name="Bellec A."/>
            <person name="Berard A."/>
            <person name="Berges H."/>
            <person name="Blanchet N."/>
            <person name="Boniface M.C."/>
            <person name="Brunel D."/>
            <person name="Catrice O."/>
            <person name="Chaidir N."/>
            <person name="Claudel C."/>
            <person name="Donnadieu C."/>
            <person name="Faraut T."/>
            <person name="Fievet G."/>
            <person name="Helmstetter N."/>
            <person name="King M."/>
            <person name="Knapp S.J."/>
            <person name="Lai Z."/>
            <person name="Le Paslier M.C."/>
            <person name="Lippi Y."/>
            <person name="Lorenzon L."/>
            <person name="Mandel J.R."/>
            <person name="Marage G."/>
            <person name="Marchand G."/>
            <person name="Marquand E."/>
            <person name="Bret-Mestries E."/>
            <person name="Morien E."/>
            <person name="Nambeesan S."/>
            <person name="Nguyen T."/>
            <person name="Pegot-Espagnet P."/>
            <person name="Pouilly N."/>
            <person name="Raftis F."/>
            <person name="Sallet E."/>
            <person name="Schiex T."/>
            <person name="Thomas J."/>
            <person name="Vandecasteele C."/>
            <person name="Vares D."/>
            <person name="Vear F."/>
            <person name="Vautrin S."/>
            <person name="Crespi M."/>
            <person name="Mangin B."/>
            <person name="Burke J.M."/>
            <person name="Salse J."/>
            <person name="Munos S."/>
            <person name="Vincourt P."/>
            <person name="Rieseberg L.H."/>
            <person name="Langlade N.B."/>
        </authorList>
    </citation>
    <scope>NUCLEOTIDE SEQUENCE [LARGE SCALE GENOMIC DNA]</scope>
    <source>
        <strain evidence="3">cv. SF193</strain>
        <tissue evidence="1">Leaves</tissue>
    </source>
</reference>
<accession>A0A251VLB7</accession>
<dbReference type="EMBL" id="MNCJ02000316">
    <property type="protein sequence ID" value="KAF5821106.1"/>
    <property type="molecule type" value="Genomic_DNA"/>
</dbReference>
<proteinExistence type="predicted"/>
<dbReference type="Proteomes" id="UP000215914">
    <property type="component" value="Chromosome 1"/>
</dbReference>
<dbReference type="InParanoid" id="A0A251VLB7"/>
<keyword evidence="3" id="KW-1185">Reference proteome</keyword>
<gene>
    <name evidence="2" type="ORF">HannXRQ_Chr01g0006981</name>
    <name evidence="1" type="ORF">HanXRQr2_Chr01g0009921</name>
</gene>